<dbReference type="PROSITE" id="PS00395">
    <property type="entry name" value="ALANINE_RACEMASE"/>
    <property type="match status" value="1"/>
</dbReference>
<dbReference type="SUPFAM" id="SSF50621">
    <property type="entry name" value="Alanine racemase C-terminal domain-like"/>
    <property type="match status" value="1"/>
</dbReference>
<dbReference type="InterPro" id="IPR020622">
    <property type="entry name" value="Ala_racemase_pyridoxalP-BS"/>
</dbReference>
<evidence type="ECO:0000256" key="1">
    <source>
        <dbReference type="ARBA" id="ARBA00001933"/>
    </source>
</evidence>
<evidence type="ECO:0000313" key="6">
    <source>
        <dbReference type="EMBL" id="MFD1123802.1"/>
    </source>
</evidence>
<feature type="modified residue" description="N6-(pyridoxal phosphate)lysine" evidence="4">
    <location>
        <position position="40"/>
    </location>
</feature>
<dbReference type="PANTHER" id="PTHR30511">
    <property type="entry name" value="ALANINE RACEMASE"/>
    <property type="match status" value="1"/>
</dbReference>
<comment type="caution">
    <text evidence="6">The sequence shown here is derived from an EMBL/GenBank/DDBJ whole genome shotgun (WGS) entry which is preliminary data.</text>
</comment>
<dbReference type="Pfam" id="PF00842">
    <property type="entry name" value="Ala_racemase_C"/>
    <property type="match status" value="1"/>
</dbReference>
<dbReference type="Pfam" id="PF01168">
    <property type="entry name" value="Ala_racemase_N"/>
    <property type="match status" value="1"/>
</dbReference>
<dbReference type="HAMAP" id="MF_01201">
    <property type="entry name" value="Ala_racemase"/>
    <property type="match status" value="1"/>
</dbReference>
<dbReference type="InterPro" id="IPR000821">
    <property type="entry name" value="Ala_racemase"/>
</dbReference>
<dbReference type="RefSeq" id="WP_121979459.1">
    <property type="nucleotide sequence ID" value="NZ_JBHTLH010000001.1"/>
</dbReference>
<feature type="active site" description="Proton acceptor; specific for L-alanine" evidence="4">
    <location>
        <position position="270"/>
    </location>
</feature>
<organism evidence="6 7">
    <name type="scientific">Lentilactobacillus raoultii</name>
    <dbReference type="NCBI Taxonomy" id="1987503"/>
    <lineage>
        <taxon>Bacteria</taxon>
        <taxon>Bacillati</taxon>
        <taxon>Bacillota</taxon>
        <taxon>Bacilli</taxon>
        <taxon>Lactobacillales</taxon>
        <taxon>Lactobacillaceae</taxon>
        <taxon>Lentilactobacillus</taxon>
    </lineage>
</organism>
<comment type="similarity">
    <text evidence="4">Belongs to the alanine racemase family.</text>
</comment>
<evidence type="ECO:0000313" key="7">
    <source>
        <dbReference type="Proteomes" id="UP001597156"/>
    </source>
</evidence>
<proteinExistence type="inferred from homology"/>
<dbReference type="NCBIfam" id="TIGR00492">
    <property type="entry name" value="alr"/>
    <property type="match status" value="1"/>
</dbReference>
<feature type="binding site" evidence="4">
    <location>
        <position position="140"/>
    </location>
    <ligand>
        <name>substrate</name>
    </ligand>
</feature>
<accession>A0ABW3PDT7</accession>
<dbReference type="SMART" id="SM01005">
    <property type="entry name" value="Ala_racemase_C"/>
    <property type="match status" value="1"/>
</dbReference>
<dbReference type="InterPro" id="IPR029066">
    <property type="entry name" value="PLP-binding_barrel"/>
</dbReference>
<keyword evidence="7" id="KW-1185">Reference proteome</keyword>
<dbReference type="Proteomes" id="UP001597156">
    <property type="component" value="Unassembled WGS sequence"/>
</dbReference>
<evidence type="ECO:0000256" key="2">
    <source>
        <dbReference type="ARBA" id="ARBA00022898"/>
    </source>
</evidence>
<dbReference type="CDD" id="cd00430">
    <property type="entry name" value="PLPDE_III_AR"/>
    <property type="match status" value="1"/>
</dbReference>
<dbReference type="GO" id="GO:0008784">
    <property type="term" value="F:alanine racemase activity"/>
    <property type="evidence" value="ECO:0007669"/>
    <property type="project" value="UniProtKB-EC"/>
</dbReference>
<dbReference type="InterPro" id="IPR009006">
    <property type="entry name" value="Ala_racemase/Decarboxylase_C"/>
</dbReference>
<evidence type="ECO:0000256" key="3">
    <source>
        <dbReference type="ARBA" id="ARBA00023235"/>
    </source>
</evidence>
<keyword evidence="3 4" id="KW-0413">Isomerase</keyword>
<dbReference type="InterPro" id="IPR011079">
    <property type="entry name" value="Ala_racemase_C"/>
</dbReference>
<dbReference type="PANTHER" id="PTHR30511:SF0">
    <property type="entry name" value="ALANINE RACEMASE, CATABOLIC-RELATED"/>
    <property type="match status" value="1"/>
</dbReference>
<dbReference type="PRINTS" id="PR00992">
    <property type="entry name" value="ALARACEMASE"/>
</dbReference>
<comment type="cofactor">
    <cofactor evidence="1 4">
        <name>pyridoxal 5'-phosphate</name>
        <dbReference type="ChEBI" id="CHEBI:597326"/>
    </cofactor>
</comment>
<comment type="catalytic activity">
    <reaction evidence="4">
        <text>L-alanine = D-alanine</text>
        <dbReference type="Rhea" id="RHEA:20249"/>
        <dbReference type="ChEBI" id="CHEBI:57416"/>
        <dbReference type="ChEBI" id="CHEBI:57972"/>
        <dbReference type="EC" id="5.1.1.1"/>
    </reaction>
</comment>
<dbReference type="Gene3D" id="2.40.37.10">
    <property type="entry name" value="Lyase, Ornithine Decarboxylase, Chain A, domain 1"/>
    <property type="match status" value="1"/>
</dbReference>
<evidence type="ECO:0000256" key="4">
    <source>
        <dbReference type="HAMAP-Rule" id="MF_01201"/>
    </source>
</evidence>
<evidence type="ECO:0000259" key="5">
    <source>
        <dbReference type="SMART" id="SM01005"/>
    </source>
</evidence>
<sequence length="374" mass="41051">MTVGTLRNAKLIIDQKAIFNNVRNAVQNTDSGTDLFVVVKANGYGHGAIQVAKAAEKAGAKGFCVALLEEALELRQAGFTEPILVLGITEPTFAPSACEHQISLTVSSTEWLTTAASILATQSLKTKLHIHLAMDTGMGRIGFQTPAELQQAIAILNQHATLLDLEGLFTHFATADSQNDSYFNYQYENYQKMMAVVDQRPKYVHVANTATSLWHRVCGANMIRYGIATYGLNPSGRTITKTPYPLHPAMRFEAGLTYVKRVAKGRSIGYGATYQASEDEWIGTVPIGYADGFPRKMQGFSVLVDGQYCPVVGRVCMDQFMIKLPKAYPIDTTVTIIGKSGNREITVDDLAEQLGTINYEVVCGFSERLQRKYV</sequence>
<reference evidence="7" key="1">
    <citation type="journal article" date="2019" name="Int. J. Syst. Evol. Microbiol.">
        <title>The Global Catalogue of Microorganisms (GCM) 10K type strain sequencing project: providing services to taxonomists for standard genome sequencing and annotation.</title>
        <authorList>
            <consortium name="The Broad Institute Genomics Platform"/>
            <consortium name="The Broad Institute Genome Sequencing Center for Infectious Disease"/>
            <person name="Wu L."/>
            <person name="Ma J."/>
        </authorList>
    </citation>
    <scope>NUCLEOTIDE SEQUENCE [LARGE SCALE GENOMIC DNA]</scope>
    <source>
        <strain evidence="7">CCUG 71848</strain>
    </source>
</reference>
<dbReference type="InterPro" id="IPR001608">
    <property type="entry name" value="Ala_racemase_N"/>
</dbReference>
<dbReference type="EMBL" id="JBHTLH010000001">
    <property type="protein sequence ID" value="MFD1123802.1"/>
    <property type="molecule type" value="Genomic_DNA"/>
</dbReference>
<gene>
    <name evidence="6" type="primary">alr</name>
    <name evidence="6" type="ORF">ACFQ22_00285</name>
</gene>
<keyword evidence="2 4" id="KW-0663">Pyridoxal phosphate</keyword>
<dbReference type="Gene3D" id="3.20.20.10">
    <property type="entry name" value="Alanine racemase"/>
    <property type="match status" value="1"/>
</dbReference>
<feature type="active site" description="Proton acceptor; specific for D-alanine" evidence="4">
    <location>
        <position position="40"/>
    </location>
</feature>
<feature type="domain" description="Alanine racemase C-terminal" evidence="5">
    <location>
        <begin position="249"/>
        <end position="374"/>
    </location>
</feature>
<protein>
    <recommendedName>
        <fullName evidence="4">Alanine racemase</fullName>
        <ecNumber evidence="4">5.1.1.1</ecNumber>
    </recommendedName>
</protein>
<name>A0ABW3PDT7_9LACO</name>
<dbReference type="SUPFAM" id="SSF51419">
    <property type="entry name" value="PLP-binding barrel"/>
    <property type="match status" value="1"/>
</dbReference>
<comment type="pathway">
    <text evidence="4">Amino-acid biosynthesis; D-alanine biosynthesis; D-alanine from L-alanine: step 1/1.</text>
</comment>
<dbReference type="EC" id="5.1.1.1" evidence="4"/>
<comment type="function">
    <text evidence="4">Catalyzes the interconversion of L-alanine and D-alanine. May also act on other amino acids.</text>
</comment>
<feature type="binding site" evidence="4">
    <location>
        <position position="317"/>
    </location>
    <ligand>
        <name>substrate</name>
    </ligand>
</feature>